<evidence type="ECO:0000313" key="4">
    <source>
        <dbReference type="Proteomes" id="UP000533469"/>
    </source>
</evidence>
<dbReference type="Pfam" id="PF13581">
    <property type="entry name" value="HATPase_c_2"/>
    <property type="match status" value="1"/>
</dbReference>
<gene>
    <name evidence="3" type="ORF">FHS55_001969</name>
</gene>
<evidence type="ECO:0000313" key="3">
    <source>
        <dbReference type="EMBL" id="MBB3771370.1"/>
    </source>
</evidence>
<dbReference type="GO" id="GO:0004674">
    <property type="term" value="F:protein serine/threonine kinase activity"/>
    <property type="evidence" value="ECO:0007669"/>
    <property type="project" value="UniProtKB-KW"/>
</dbReference>
<comment type="caution">
    <text evidence="3">The sequence shown here is derived from an EMBL/GenBank/DDBJ whole genome shotgun (WGS) entry which is preliminary data.</text>
</comment>
<dbReference type="InterPro" id="IPR036890">
    <property type="entry name" value="HATPase_C_sf"/>
</dbReference>
<name>A0A839Z8R1_9HYPH</name>
<dbReference type="SUPFAM" id="SSF55874">
    <property type="entry name" value="ATPase domain of HSP90 chaperone/DNA topoisomerase II/histidine kinase"/>
    <property type="match status" value="1"/>
</dbReference>
<dbReference type="InterPro" id="IPR003594">
    <property type="entry name" value="HATPase_dom"/>
</dbReference>
<evidence type="ECO:0000259" key="2">
    <source>
        <dbReference type="Pfam" id="PF13581"/>
    </source>
</evidence>
<dbReference type="Gene3D" id="3.30.565.10">
    <property type="entry name" value="Histidine kinase-like ATPase, C-terminal domain"/>
    <property type="match status" value="1"/>
</dbReference>
<protein>
    <submittedName>
        <fullName evidence="3">Anti-sigma regulatory factor (Ser/Thr protein kinase)</fullName>
    </submittedName>
</protein>
<dbReference type="Proteomes" id="UP000533469">
    <property type="component" value="Unassembled WGS sequence"/>
</dbReference>
<keyword evidence="4" id="KW-1185">Reference proteome</keyword>
<evidence type="ECO:0000256" key="1">
    <source>
        <dbReference type="ARBA" id="ARBA00022527"/>
    </source>
</evidence>
<organism evidence="3 4">
    <name type="scientific">Ancylobacter tetraedralis</name>
    <dbReference type="NCBI Taxonomy" id="217068"/>
    <lineage>
        <taxon>Bacteria</taxon>
        <taxon>Pseudomonadati</taxon>
        <taxon>Pseudomonadota</taxon>
        <taxon>Alphaproteobacteria</taxon>
        <taxon>Hyphomicrobiales</taxon>
        <taxon>Xanthobacteraceae</taxon>
        <taxon>Ancylobacter</taxon>
    </lineage>
</organism>
<dbReference type="InterPro" id="IPR050267">
    <property type="entry name" value="Anti-sigma-factor_SerPK"/>
</dbReference>
<proteinExistence type="predicted"/>
<dbReference type="RefSeq" id="WP_183189533.1">
    <property type="nucleotide sequence ID" value="NZ_JACICD010000003.1"/>
</dbReference>
<dbReference type="AlphaFoldDB" id="A0A839Z8R1"/>
<accession>A0A839Z8R1</accession>
<sequence length="143" mass="15842">MIIREIDIRLPSRLDQLEPLFEALDFFVSTNAIPPTPAYRLQLAVDEFVANAVEHGYEDGRQGEIGVRVRLDGDVLELTFSDDGAPFDPFHAPPPDLTGSIEERRVGGLGVHLVRTLAASVAYRYEHGRNVVVIRLHLAEPTG</sequence>
<keyword evidence="1" id="KW-0723">Serine/threonine-protein kinase</keyword>
<reference evidence="3 4" key="1">
    <citation type="submission" date="2020-08" db="EMBL/GenBank/DDBJ databases">
        <title>Genomic Encyclopedia of Type Strains, Phase IV (KMG-IV): sequencing the most valuable type-strain genomes for metagenomic binning, comparative biology and taxonomic classification.</title>
        <authorList>
            <person name="Goeker M."/>
        </authorList>
    </citation>
    <scope>NUCLEOTIDE SEQUENCE [LARGE SCALE GENOMIC DNA]</scope>
    <source>
        <strain evidence="3 4">DSM 5895</strain>
    </source>
</reference>
<dbReference type="CDD" id="cd16936">
    <property type="entry name" value="HATPase_RsbW-like"/>
    <property type="match status" value="1"/>
</dbReference>
<dbReference type="PANTHER" id="PTHR35526:SF6">
    <property type="entry name" value="SLR1861 PROTEIN"/>
    <property type="match status" value="1"/>
</dbReference>
<feature type="domain" description="Histidine kinase/HSP90-like ATPase" evidence="2">
    <location>
        <begin position="10"/>
        <end position="135"/>
    </location>
</feature>
<dbReference type="EMBL" id="JACICD010000003">
    <property type="protein sequence ID" value="MBB3771370.1"/>
    <property type="molecule type" value="Genomic_DNA"/>
</dbReference>
<keyword evidence="1" id="KW-0808">Transferase</keyword>
<keyword evidence="1" id="KW-0418">Kinase</keyword>
<dbReference type="PANTHER" id="PTHR35526">
    <property type="entry name" value="ANTI-SIGMA-F FACTOR RSBW-RELATED"/>
    <property type="match status" value="1"/>
</dbReference>